<accession>A0A0H5RG64</accession>
<sequence length="100" mass="11024">TMSGKDGIARTFGFRAERVSGWSPLRQLEYSLRPSSCSDKPASKRSSLGRRISSLLPPLMHFLRDEDTIIIQPADSWSHLQPDASSDEEVMDAGGVCNES</sequence>
<evidence type="ECO:0000256" key="1">
    <source>
        <dbReference type="SAM" id="MobiDB-lite"/>
    </source>
</evidence>
<name>A0A0H5RG64_9EUKA</name>
<evidence type="ECO:0000313" key="2">
    <source>
        <dbReference type="EMBL" id="CRZ12552.1"/>
    </source>
</evidence>
<protein>
    <submittedName>
        <fullName evidence="2">Uncharacterized protein</fullName>
    </submittedName>
</protein>
<dbReference type="AlphaFoldDB" id="A0A0H5RG64"/>
<organism evidence="2">
    <name type="scientific">Spongospora subterranea</name>
    <dbReference type="NCBI Taxonomy" id="70186"/>
    <lineage>
        <taxon>Eukaryota</taxon>
        <taxon>Sar</taxon>
        <taxon>Rhizaria</taxon>
        <taxon>Endomyxa</taxon>
        <taxon>Phytomyxea</taxon>
        <taxon>Plasmodiophorida</taxon>
        <taxon>Plasmodiophoridae</taxon>
        <taxon>Spongospora</taxon>
    </lineage>
</organism>
<reference evidence="2" key="1">
    <citation type="submission" date="2015-04" db="EMBL/GenBank/DDBJ databases">
        <title>The genome sequence of the plant pathogenic Rhizarian Plasmodiophora brassicae reveals insights in its biotrophic life cycle and the origin of chitin synthesis.</title>
        <authorList>
            <person name="Schwelm A."/>
            <person name="Fogelqvist J."/>
            <person name="Knaust A."/>
            <person name="Julke S."/>
            <person name="Lilja T."/>
            <person name="Dhandapani V."/>
            <person name="Bonilla-Rosso G."/>
            <person name="Karlsson M."/>
            <person name="Shevchenko A."/>
            <person name="Choi S.R."/>
            <person name="Kim H.G."/>
            <person name="Park J.Y."/>
            <person name="Lim Y.P."/>
            <person name="Ludwig-Muller J."/>
            <person name="Dixelius C."/>
        </authorList>
    </citation>
    <scope>NUCLEOTIDE SEQUENCE</scope>
    <source>
        <tissue evidence="2">Potato root galls</tissue>
    </source>
</reference>
<dbReference type="EMBL" id="HACM01012110">
    <property type="protein sequence ID" value="CRZ12552.1"/>
    <property type="molecule type" value="Transcribed_RNA"/>
</dbReference>
<feature type="non-terminal residue" evidence="2">
    <location>
        <position position="1"/>
    </location>
</feature>
<proteinExistence type="predicted"/>
<feature type="region of interest" description="Disordered" evidence="1">
    <location>
        <begin position="80"/>
        <end position="100"/>
    </location>
</feature>